<dbReference type="InterPro" id="IPR011009">
    <property type="entry name" value="Kinase-like_dom_sf"/>
</dbReference>
<evidence type="ECO:0000256" key="1">
    <source>
        <dbReference type="SAM" id="Coils"/>
    </source>
</evidence>
<dbReference type="SUPFAM" id="SSF56112">
    <property type="entry name" value="Protein kinase-like (PK-like)"/>
    <property type="match status" value="1"/>
</dbReference>
<evidence type="ECO:0000259" key="3">
    <source>
        <dbReference type="PROSITE" id="PS50011"/>
    </source>
</evidence>
<dbReference type="RefSeq" id="XP_004254876.1">
    <property type="nucleotide sequence ID" value="XM_004254828.1"/>
</dbReference>
<feature type="region of interest" description="Disordered" evidence="2">
    <location>
        <begin position="541"/>
        <end position="632"/>
    </location>
</feature>
<dbReference type="VEuPathDB" id="AmoebaDB:EIN_222580"/>
<dbReference type="PANTHER" id="PTHR48015:SF33">
    <property type="entry name" value="SERINE_THREONINE-PROTEIN KINASE HIPPO"/>
    <property type="match status" value="1"/>
</dbReference>
<dbReference type="GO" id="GO:0005737">
    <property type="term" value="C:cytoplasm"/>
    <property type="evidence" value="ECO:0007669"/>
    <property type="project" value="TreeGrafter"/>
</dbReference>
<sequence length="740" mass="84935">DDCQVKLTDFGISKHMDESCEDKWYGSAPYMSPEAVLKSMKLTPKSDVWSLGISVIEMREKKPPYEDLMTMRILELIKKHPPPTFKNKEENSEEITNFVASCLVKNPNQRASIKDLKKHRFLQIPDDNQPILNLCVSVYQTRYHYMPQISIFPDNKFAIKYIDKDDENRAASEQIRQCFSSVRHPKQQGESIRHDNSINSYNVNSEVMNEQIRLIEKLQSDILALNEKVLSLQENFALYTKEKMEDKVKELDNYKQLVKEWTKDVVENMVQNMIDDKLHDFLFDGCESSSGDVSPRGVCTPGRNVESNEVSRDSSPKLEEFSPRTRTLKKENKKSFNLSVKVPKDIIGITPRIKTMRKDDMFESLGRGRKKSTSFNGMRHRSDSAEDRWMSSRRRNTRSMHERNSEFGSFKKSLELNYSKAENQTKDKVSLQPLVPSNSLKKKEREPSPVLSNKFTENTPRLESIPILRSTSPKPDNKIVERPIAQRSSSPQLVRKQGLGPQSVTTSQLGPTSVKRLGFDEVAPKSNSVFTSAVTKNKSSVNLSQLEPENTDKDKSVEKNKIPVSMLSSTSLYDKVQKQSPTNSMRGVSSPHSSTSRKDTIRKGPMKQKRFSRQNSKVLGHSAHPSVSKPLDQDTEAKVMSVLRFEVAKARCAICEMVPSNYEILRTELIDEIDRRSKVYKFNNIVGEDVPMKIHQMEEKINELDRKVVDVDIHLSQFRQEIPKSINEFRNELFEALQNL</sequence>
<feature type="non-terminal residue" evidence="4">
    <location>
        <position position="1"/>
    </location>
</feature>
<feature type="compositionally biased region" description="Basic and acidic residues" evidence="2">
    <location>
        <begin position="380"/>
        <end position="390"/>
    </location>
</feature>
<dbReference type="AlphaFoldDB" id="A0A0A1U5I5"/>
<dbReference type="PROSITE" id="PS50011">
    <property type="entry name" value="PROTEIN_KINASE_DOM"/>
    <property type="match status" value="1"/>
</dbReference>
<feature type="region of interest" description="Disordered" evidence="2">
    <location>
        <begin position="360"/>
        <end position="406"/>
    </location>
</feature>
<organism evidence="4 5">
    <name type="scientific">Entamoeba invadens IP1</name>
    <dbReference type="NCBI Taxonomy" id="370355"/>
    <lineage>
        <taxon>Eukaryota</taxon>
        <taxon>Amoebozoa</taxon>
        <taxon>Evosea</taxon>
        <taxon>Archamoebae</taxon>
        <taxon>Mastigamoebida</taxon>
        <taxon>Entamoebidae</taxon>
        <taxon>Entamoeba</taxon>
    </lineage>
</organism>
<protein>
    <submittedName>
        <fullName evidence="4">Serine/threonine protein kinase, putative</fullName>
    </submittedName>
</protein>
<dbReference type="EMBL" id="KB206756">
    <property type="protein sequence ID" value="ELP88105.1"/>
    <property type="molecule type" value="Genomic_DNA"/>
</dbReference>
<reference evidence="4 5" key="1">
    <citation type="submission" date="2012-10" db="EMBL/GenBank/DDBJ databases">
        <authorList>
            <person name="Zafar N."/>
            <person name="Inman J."/>
            <person name="Hall N."/>
            <person name="Lorenzi H."/>
            <person name="Caler E."/>
        </authorList>
    </citation>
    <scope>NUCLEOTIDE SEQUENCE [LARGE SCALE GENOMIC DNA]</scope>
    <source>
        <strain evidence="4 5">IP1</strain>
    </source>
</reference>
<dbReference type="Pfam" id="PF00069">
    <property type="entry name" value="Pkinase"/>
    <property type="match status" value="1"/>
</dbReference>
<keyword evidence="4" id="KW-0418">Kinase</keyword>
<dbReference type="Proteomes" id="UP000014680">
    <property type="component" value="Unassembled WGS sequence"/>
</dbReference>
<dbReference type="InterPro" id="IPR000719">
    <property type="entry name" value="Prot_kinase_dom"/>
</dbReference>
<feature type="domain" description="Protein kinase" evidence="3">
    <location>
        <begin position="1"/>
        <end position="122"/>
    </location>
</feature>
<dbReference type="GO" id="GO:0005524">
    <property type="term" value="F:ATP binding"/>
    <property type="evidence" value="ECO:0007669"/>
    <property type="project" value="InterPro"/>
</dbReference>
<keyword evidence="4" id="KW-0723">Serine/threonine-protein kinase</keyword>
<feature type="coiled-coil region" evidence="1">
    <location>
        <begin position="208"/>
        <end position="264"/>
    </location>
</feature>
<dbReference type="GO" id="GO:0043408">
    <property type="term" value="P:regulation of MAPK cascade"/>
    <property type="evidence" value="ECO:0007669"/>
    <property type="project" value="TreeGrafter"/>
</dbReference>
<dbReference type="GeneID" id="14887241"/>
<proteinExistence type="predicted"/>
<dbReference type="SMART" id="SM00220">
    <property type="entry name" value="S_TKc"/>
    <property type="match status" value="1"/>
</dbReference>
<feature type="compositionally biased region" description="Basic and acidic residues" evidence="2">
    <location>
        <begin position="550"/>
        <end position="561"/>
    </location>
</feature>
<feature type="compositionally biased region" description="Polar residues" evidence="2">
    <location>
        <begin position="450"/>
        <end position="461"/>
    </location>
</feature>
<evidence type="ECO:0000313" key="5">
    <source>
        <dbReference type="Proteomes" id="UP000014680"/>
    </source>
</evidence>
<dbReference type="OMA" id="YCQINCE"/>
<dbReference type="Gene3D" id="1.10.510.10">
    <property type="entry name" value="Transferase(Phosphotransferase) domain 1"/>
    <property type="match status" value="1"/>
</dbReference>
<dbReference type="GO" id="GO:0035556">
    <property type="term" value="P:intracellular signal transduction"/>
    <property type="evidence" value="ECO:0007669"/>
    <property type="project" value="TreeGrafter"/>
</dbReference>
<dbReference type="OrthoDB" id="28883at2759"/>
<dbReference type="InterPro" id="IPR050285">
    <property type="entry name" value="STE20_Ser/Thr_kinase"/>
</dbReference>
<keyword evidence="5" id="KW-1185">Reference proteome</keyword>
<dbReference type="GO" id="GO:0004674">
    <property type="term" value="F:protein serine/threonine kinase activity"/>
    <property type="evidence" value="ECO:0007669"/>
    <property type="project" value="UniProtKB-KW"/>
</dbReference>
<feature type="region of interest" description="Disordered" evidence="2">
    <location>
        <begin position="293"/>
        <end position="322"/>
    </location>
</feature>
<feature type="compositionally biased region" description="Polar residues" evidence="2">
    <location>
        <begin position="566"/>
        <end position="594"/>
    </location>
</feature>
<keyword evidence="1" id="KW-0175">Coiled coil</keyword>
<evidence type="ECO:0000313" key="4">
    <source>
        <dbReference type="EMBL" id="ELP88105.1"/>
    </source>
</evidence>
<dbReference type="PANTHER" id="PTHR48015">
    <property type="entry name" value="SERINE/THREONINE-PROTEIN KINASE TAO"/>
    <property type="match status" value="1"/>
</dbReference>
<feature type="region of interest" description="Disordered" evidence="2">
    <location>
        <begin position="423"/>
        <end position="512"/>
    </location>
</feature>
<keyword evidence="4" id="KW-0808">Transferase</keyword>
<accession>A0A0A1U5I5</accession>
<evidence type="ECO:0000256" key="2">
    <source>
        <dbReference type="SAM" id="MobiDB-lite"/>
    </source>
</evidence>
<feature type="compositionally biased region" description="Basic and acidic residues" evidence="2">
    <location>
        <begin position="309"/>
        <end position="322"/>
    </location>
</feature>
<dbReference type="KEGG" id="eiv:EIN_222580"/>
<gene>
    <name evidence="4" type="ORF">EIN_222580</name>
</gene>
<name>A0A0A1U5I5_ENTIV</name>
<feature type="compositionally biased region" description="Polar residues" evidence="2">
    <location>
        <begin position="500"/>
        <end position="511"/>
    </location>
</feature>